<evidence type="ECO:0000259" key="1">
    <source>
        <dbReference type="Pfam" id="PF17919"/>
    </source>
</evidence>
<evidence type="ECO:0000313" key="3">
    <source>
        <dbReference type="Proteomes" id="UP000765509"/>
    </source>
</evidence>
<dbReference type="OrthoDB" id="3018369at2759"/>
<dbReference type="Gene3D" id="3.30.70.270">
    <property type="match status" value="1"/>
</dbReference>
<organism evidence="2 3">
    <name type="scientific">Austropuccinia psidii MF-1</name>
    <dbReference type="NCBI Taxonomy" id="1389203"/>
    <lineage>
        <taxon>Eukaryota</taxon>
        <taxon>Fungi</taxon>
        <taxon>Dikarya</taxon>
        <taxon>Basidiomycota</taxon>
        <taxon>Pucciniomycotina</taxon>
        <taxon>Pucciniomycetes</taxon>
        <taxon>Pucciniales</taxon>
        <taxon>Sphaerophragmiaceae</taxon>
        <taxon>Austropuccinia</taxon>
    </lineage>
</organism>
<comment type="caution">
    <text evidence="2">The sequence shown here is derived from an EMBL/GenBank/DDBJ whole genome shotgun (WGS) entry which is preliminary data.</text>
</comment>
<reference evidence="2" key="1">
    <citation type="submission" date="2021-03" db="EMBL/GenBank/DDBJ databases">
        <title>Draft genome sequence of rust myrtle Austropuccinia psidii MF-1, a brazilian biotype.</title>
        <authorList>
            <person name="Quecine M.C."/>
            <person name="Pachon D.M.R."/>
            <person name="Bonatelli M.L."/>
            <person name="Correr F.H."/>
            <person name="Franceschini L.M."/>
            <person name="Leite T.F."/>
            <person name="Margarido G.R.A."/>
            <person name="Almeida C.A."/>
            <person name="Ferrarezi J.A."/>
            <person name="Labate C.A."/>
        </authorList>
    </citation>
    <scope>NUCLEOTIDE SEQUENCE</scope>
    <source>
        <strain evidence="2">MF-1</strain>
    </source>
</reference>
<dbReference type="PANTHER" id="PTHR33064">
    <property type="entry name" value="POL PROTEIN"/>
    <property type="match status" value="1"/>
</dbReference>
<evidence type="ECO:0000313" key="2">
    <source>
        <dbReference type="EMBL" id="MBW0546294.1"/>
    </source>
</evidence>
<accession>A0A9Q3IN73</accession>
<dbReference type="PANTHER" id="PTHR33064:SF37">
    <property type="entry name" value="RIBONUCLEASE H"/>
    <property type="match status" value="1"/>
</dbReference>
<keyword evidence="3" id="KW-1185">Reference proteome</keyword>
<dbReference type="InterPro" id="IPR043502">
    <property type="entry name" value="DNA/RNA_pol_sf"/>
</dbReference>
<dbReference type="Proteomes" id="UP000765509">
    <property type="component" value="Unassembled WGS sequence"/>
</dbReference>
<dbReference type="Pfam" id="PF17919">
    <property type="entry name" value="RT_RNaseH_2"/>
    <property type="match status" value="1"/>
</dbReference>
<dbReference type="AlphaFoldDB" id="A0A9Q3IN73"/>
<protein>
    <recommendedName>
        <fullName evidence="1">Reverse transcriptase/retrotransposon-derived protein RNase H-like domain-containing protein</fullName>
    </recommendedName>
</protein>
<name>A0A9Q3IN73_9BASI</name>
<dbReference type="InterPro" id="IPR043128">
    <property type="entry name" value="Rev_trsase/Diguanyl_cyclase"/>
</dbReference>
<proteinExistence type="predicted"/>
<dbReference type="EMBL" id="AVOT02051282">
    <property type="protein sequence ID" value="MBW0546294.1"/>
    <property type="molecule type" value="Genomic_DNA"/>
</dbReference>
<gene>
    <name evidence="2" type="ORF">O181_086009</name>
</gene>
<dbReference type="FunFam" id="3.30.70.270:FF:000020">
    <property type="entry name" value="Transposon Tf2-6 polyprotein-like Protein"/>
    <property type="match status" value="1"/>
</dbReference>
<dbReference type="SUPFAM" id="SSF56672">
    <property type="entry name" value="DNA/RNA polymerases"/>
    <property type="match status" value="1"/>
</dbReference>
<sequence>MFNWSPPRNLEALQSFLGFSTFSHNFIKNYSKKISSLTKLIKKYSVLPLNEEALSKFHQLKEALNTAPILSHLNPSLLTIVETDASDYALGAVLSRESILLHSIDTSSLQKNSTMNFMTRSSLA</sequence>
<dbReference type="InterPro" id="IPR041577">
    <property type="entry name" value="RT_RNaseH_2"/>
</dbReference>
<feature type="domain" description="Reverse transcriptase/retrotransposon-derived protein RNase H-like" evidence="1">
    <location>
        <begin position="50"/>
        <end position="98"/>
    </location>
</feature>
<dbReference type="InterPro" id="IPR051320">
    <property type="entry name" value="Viral_Replic_Matur_Polypro"/>
</dbReference>